<keyword evidence="6 13" id="KW-0812">Transmembrane</keyword>
<gene>
    <name evidence="17" type="ORF">ACFVKH_10300</name>
</gene>
<dbReference type="InterPro" id="IPR000700">
    <property type="entry name" value="PAS-assoc_C"/>
</dbReference>
<comment type="caution">
    <text evidence="17">The sequence shown here is derived from an EMBL/GenBank/DDBJ whole genome shotgun (WGS) entry which is preliminary data.</text>
</comment>
<evidence type="ECO:0000256" key="8">
    <source>
        <dbReference type="ARBA" id="ARBA00022777"/>
    </source>
</evidence>
<dbReference type="Proteomes" id="UP001600165">
    <property type="component" value="Unassembled WGS sequence"/>
</dbReference>
<proteinExistence type="predicted"/>
<dbReference type="RefSeq" id="WP_377964646.1">
    <property type="nucleotide sequence ID" value="NZ_JBHZOL010000069.1"/>
</dbReference>
<dbReference type="Gene3D" id="1.10.287.130">
    <property type="match status" value="1"/>
</dbReference>
<keyword evidence="4" id="KW-0597">Phosphoprotein</keyword>
<comment type="subcellular location">
    <subcellularLocation>
        <location evidence="2">Membrane</location>
        <topology evidence="2">Multi-pass membrane protein</topology>
    </subcellularLocation>
</comment>
<evidence type="ECO:0000256" key="10">
    <source>
        <dbReference type="ARBA" id="ARBA00022989"/>
    </source>
</evidence>
<dbReference type="InterPro" id="IPR038318">
    <property type="entry name" value="KdpD_sf"/>
</dbReference>
<evidence type="ECO:0000256" key="13">
    <source>
        <dbReference type="SAM" id="Phobius"/>
    </source>
</evidence>
<evidence type="ECO:0000259" key="16">
    <source>
        <dbReference type="PROSITE" id="PS50113"/>
    </source>
</evidence>
<evidence type="ECO:0000256" key="4">
    <source>
        <dbReference type="ARBA" id="ARBA00022553"/>
    </source>
</evidence>
<dbReference type="CDD" id="cd00082">
    <property type="entry name" value="HisKA"/>
    <property type="match status" value="1"/>
</dbReference>
<dbReference type="InterPro" id="IPR001610">
    <property type="entry name" value="PAC"/>
</dbReference>
<evidence type="ECO:0000256" key="2">
    <source>
        <dbReference type="ARBA" id="ARBA00004141"/>
    </source>
</evidence>
<dbReference type="InterPro" id="IPR036890">
    <property type="entry name" value="HATPase_C_sf"/>
</dbReference>
<evidence type="ECO:0000256" key="1">
    <source>
        <dbReference type="ARBA" id="ARBA00000085"/>
    </source>
</evidence>
<evidence type="ECO:0000256" key="5">
    <source>
        <dbReference type="ARBA" id="ARBA00022679"/>
    </source>
</evidence>
<dbReference type="InterPro" id="IPR013767">
    <property type="entry name" value="PAS_fold"/>
</dbReference>
<evidence type="ECO:0000256" key="11">
    <source>
        <dbReference type="ARBA" id="ARBA00023012"/>
    </source>
</evidence>
<feature type="domain" description="PAC" evidence="16">
    <location>
        <begin position="193"/>
        <end position="245"/>
    </location>
</feature>
<dbReference type="InterPro" id="IPR003594">
    <property type="entry name" value="HATPase_dom"/>
</dbReference>
<dbReference type="SMART" id="SM00387">
    <property type="entry name" value="HATPase_c"/>
    <property type="match status" value="1"/>
</dbReference>
<protein>
    <recommendedName>
        <fullName evidence="3">histidine kinase</fullName>
        <ecNumber evidence="3">2.7.13.3</ecNumber>
    </recommendedName>
</protein>
<dbReference type="SMART" id="SM00065">
    <property type="entry name" value="GAF"/>
    <property type="match status" value="1"/>
</dbReference>
<feature type="domain" description="PAS" evidence="15">
    <location>
        <begin position="121"/>
        <end position="172"/>
    </location>
</feature>
<dbReference type="Gene3D" id="3.30.565.10">
    <property type="entry name" value="Histidine kinase-like ATPase, C-terminal domain"/>
    <property type="match status" value="1"/>
</dbReference>
<dbReference type="InterPro" id="IPR004358">
    <property type="entry name" value="Sig_transdc_His_kin-like_C"/>
</dbReference>
<dbReference type="SMART" id="SM00091">
    <property type="entry name" value="PAS"/>
    <property type="match status" value="2"/>
</dbReference>
<keyword evidence="9" id="KW-0067">ATP-binding</keyword>
<reference evidence="17 18" key="1">
    <citation type="submission" date="2024-10" db="EMBL/GenBank/DDBJ databases">
        <authorList>
            <person name="Ratan Roy A."/>
            <person name="Morales Sandoval P.H."/>
            <person name="De Los Santos Villalobos S."/>
            <person name="Chakraborty S."/>
            <person name="Mukherjee J."/>
        </authorList>
    </citation>
    <scope>NUCLEOTIDE SEQUENCE [LARGE SCALE GENOMIC DNA]</scope>
    <source>
        <strain evidence="17 18">S1</strain>
    </source>
</reference>
<organism evidence="17 18">
    <name type="scientific">Almyronema epifaneia S1</name>
    <dbReference type="NCBI Taxonomy" id="2991925"/>
    <lineage>
        <taxon>Bacteria</taxon>
        <taxon>Bacillati</taxon>
        <taxon>Cyanobacteriota</taxon>
        <taxon>Cyanophyceae</taxon>
        <taxon>Nodosilineales</taxon>
        <taxon>Nodosilineaceae</taxon>
        <taxon>Almyronema</taxon>
        <taxon>Almyronema epifaneia</taxon>
    </lineage>
</organism>
<dbReference type="PROSITE" id="PS50113">
    <property type="entry name" value="PAC"/>
    <property type="match status" value="2"/>
</dbReference>
<dbReference type="InterPro" id="IPR005467">
    <property type="entry name" value="His_kinase_dom"/>
</dbReference>
<keyword evidence="8" id="KW-0418">Kinase</keyword>
<dbReference type="Gene3D" id="3.30.450.40">
    <property type="match status" value="1"/>
</dbReference>
<evidence type="ECO:0000256" key="7">
    <source>
        <dbReference type="ARBA" id="ARBA00022741"/>
    </source>
</evidence>
<evidence type="ECO:0000313" key="18">
    <source>
        <dbReference type="Proteomes" id="UP001600165"/>
    </source>
</evidence>
<evidence type="ECO:0000256" key="3">
    <source>
        <dbReference type="ARBA" id="ARBA00012438"/>
    </source>
</evidence>
<dbReference type="Pfam" id="PF01590">
    <property type="entry name" value="GAF"/>
    <property type="match status" value="1"/>
</dbReference>
<keyword evidence="11" id="KW-0902">Two-component regulatory system</keyword>
<feature type="domain" description="Histidine kinase" evidence="14">
    <location>
        <begin position="572"/>
        <end position="787"/>
    </location>
</feature>
<feature type="domain" description="PAC" evidence="16">
    <location>
        <begin position="321"/>
        <end position="373"/>
    </location>
</feature>
<dbReference type="SUPFAM" id="SSF55785">
    <property type="entry name" value="PYP-like sensor domain (PAS domain)"/>
    <property type="match status" value="2"/>
</dbReference>
<evidence type="ECO:0000259" key="15">
    <source>
        <dbReference type="PROSITE" id="PS50112"/>
    </source>
</evidence>
<dbReference type="SUPFAM" id="SSF55874">
    <property type="entry name" value="ATPase domain of HSP90 chaperone/DNA topoisomerase II/histidine kinase"/>
    <property type="match status" value="1"/>
</dbReference>
<feature type="transmembrane region" description="Helical" evidence="13">
    <location>
        <begin position="12"/>
        <end position="29"/>
    </location>
</feature>
<dbReference type="PROSITE" id="PS50112">
    <property type="entry name" value="PAS"/>
    <property type="match status" value="2"/>
</dbReference>
<dbReference type="EC" id="2.7.13.3" evidence="3"/>
<dbReference type="SUPFAM" id="SSF55781">
    <property type="entry name" value="GAF domain-like"/>
    <property type="match status" value="1"/>
</dbReference>
<dbReference type="InterPro" id="IPR029016">
    <property type="entry name" value="GAF-like_dom_sf"/>
</dbReference>
<dbReference type="SUPFAM" id="SSF47384">
    <property type="entry name" value="Homodimeric domain of signal transducing histidine kinase"/>
    <property type="match status" value="1"/>
</dbReference>
<dbReference type="EMBL" id="JBHZOL010000069">
    <property type="protein sequence ID" value="MFE4106668.1"/>
    <property type="molecule type" value="Genomic_DNA"/>
</dbReference>
<keyword evidence="18" id="KW-1185">Reference proteome</keyword>
<dbReference type="InterPro" id="IPR050351">
    <property type="entry name" value="BphY/WalK/GraS-like"/>
</dbReference>
<dbReference type="Gene3D" id="3.30.450.20">
    <property type="entry name" value="PAS domain"/>
    <property type="match status" value="2"/>
</dbReference>
<dbReference type="Pfam" id="PF00989">
    <property type="entry name" value="PAS"/>
    <property type="match status" value="1"/>
</dbReference>
<dbReference type="InterPro" id="IPR003018">
    <property type="entry name" value="GAF"/>
</dbReference>
<dbReference type="CDD" id="cd00130">
    <property type="entry name" value="PAS"/>
    <property type="match status" value="2"/>
</dbReference>
<dbReference type="InterPro" id="IPR000014">
    <property type="entry name" value="PAS"/>
</dbReference>
<evidence type="ECO:0000256" key="6">
    <source>
        <dbReference type="ARBA" id="ARBA00022692"/>
    </source>
</evidence>
<dbReference type="Pfam" id="PF13426">
    <property type="entry name" value="PAS_9"/>
    <property type="match status" value="1"/>
</dbReference>
<dbReference type="PANTHER" id="PTHR42878">
    <property type="entry name" value="TWO-COMPONENT HISTIDINE KINASE"/>
    <property type="match status" value="1"/>
</dbReference>
<keyword evidence="7" id="KW-0547">Nucleotide-binding</keyword>
<dbReference type="Pfam" id="PF13493">
    <property type="entry name" value="DUF4118"/>
    <property type="match status" value="1"/>
</dbReference>
<dbReference type="PANTHER" id="PTHR42878:SF15">
    <property type="entry name" value="BACTERIOPHYTOCHROME"/>
    <property type="match status" value="1"/>
</dbReference>
<name>A0ABW6IER2_9CYAN</name>
<feature type="domain" description="PAS" evidence="15">
    <location>
        <begin position="246"/>
        <end position="288"/>
    </location>
</feature>
<dbReference type="SMART" id="SM00388">
    <property type="entry name" value="HisKA"/>
    <property type="match status" value="1"/>
</dbReference>
<dbReference type="PROSITE" id="PS50109">
    <property type="entry name" value="HIS_KIN"/>
    <property type="match status" value="1"/>
</dbReference>
<dbReference type="InterPro" id="IPR003661">
    <property type="entry name" value="HisK_dim/P_dom"/>
</dbReference>
<dbReference type="InterPro" id="IPR036097">
    <property type="entry name" value="HisK_dim/P_sf"/>
</dbReference>
<dbReference type="NCBIfam" id="TIGR00229">
    <property type="entry name" value="sensory_box"/>
    <property type="match status" value="2"/>
</dbReference>
<keyword evidence="10 13" id="KW-1133">Transmembrane helix</keyword>
<evidence type="ECO:0000256" key="9">
    <source>
        <dbReference type="ARBA" id="ARBA00022840"/>
    </source>
</evidence>
<evidence type="ECO:0000256" key="12">
    <source>
        <dbReference type="ARBA" id="ARBA00023136"/>
    </source>
</evidence>
<dbReference type="InterPro" id="IPR035965">
    <property type="entry name" value="PAS-like_dom_sf"/>
</dbReference>
<dbReference type="SMART" id="SM00086">
    <property type="entry name" value="PAC"/>
    <property type="match status" value="2"/>
</dbReference>
<dbReference type="Gene3D" id="1.20.120.620">
    <property type="entry name" value="Backbone structure of the membrane domain of e. Coli histidine kinase receptor kdpd"/>
    <property type="match status" value="1"/>
</dbReference>
<accession>A0ABW6IER2</accession>
<sequence>MLRQANSQLRRYAIAAGSVLIGLLLSYGLSQLATFDRPFLLFLAAILVSSWYGDRQTGLLSLGLTLGLSGLQIWWPLSWLIFPPLASLSTAVFVLEGVAGSHLIHSLKHQADQAQQKLRVSQGEYNRFLDIANEGVWAIDRHQKTTYVNQRMAEMLGYPVKEMLGRPIADFMDAAGRAAAQPHLINRQQGLREQYDFRWVRQDGSDLWSLMSASPIMSATGQFEGAIAMVTDISDRKQIETELKESEASFRRAVVNAPFPIMIHAEDGEILQISNALTEITGYTFADLPTIQHWVQLAYRDRSQQVRLDISKLFGLAQRVDEGEYKVQIKNGEFRIWEFSSAPLNRLADGRRVVISMASDVTERKQAETALTKRLKQQAAIAQLSQQALIKSDLDNLFDQTTQLLAQSLEIDFVKVSELLPEGDRLRLRAGVGWRAGLIGQATLSANRNSQAGYTLSVKQPVVVQDLRHETRFTGSDLLINHHVISGISVLIEGVAHRPFGVLGVHTTQPRTFTQDDINFVQTVANVLASALERHHNEKKIQQLNVSLEERVSLRTQQLEELNQELQAFTYSVSHDLRAPLRAMQGFSQALLEDNHEQLDSLGKEYVTRIEQAAASLDQLIQDLLTYSRLGRTDICLQPIDLNQIVEEVTQLLAADLQTTQTHLVLKKPFPSVLGSYRILVQVLANLLSNAIKFVAPDVNPVVQVWGESYGDRCRLWISDNGIGIALQHQTRIFSPFERLHGVESYPGTGIGLAIVKRGVERLQGQVGLESQLGQGSRFWLELPLAH</sequence>
<keyword evidence="12 13" id="KW-0472">Membrane</keyword>
<keyword evidence="5" id="KW-0808">Transferase</keyword>
<evidence type="ECO:0000313" key="17">
    <source>
        <dbReference type="EMBL" id="MFE4106668.1"/>
    </source>
</evidence>
<feature type="transmembrane region" description="Helical" evidence="13">
    <location>
        <begin position="59"/>
        <end position="82"/>
    </location>
</feature>
<comment type="catalytic activity">
    <reaction evidence="1">
        <text>ATP + protein L-histidine = ADP + protein N-phospho-L-histidine.</text>
        <dbReference type="EC" id="2.7.13.3"/>
    </reaction>
</comment>
<dbReference type="Pfam" id="PF02518">
    <property type="entry name" value="HATPase_c"/>
    <property type="match status" value="1"/>
</dbReference>
<dbReference type="Pfam" id="PF00512">
    <property type="entry name" value="HisKA"/>
    <property type="match status" value="1"/>
</dbReference>
<evidence type="ECO:0000259" key="14">
    <source>
        <dbReference type="PROSITE" id="PS50109"/>
    </source>
</evidence>
<dbReference type="PRINTS" id="PR00344">
    <property type="entry name" value="BCTRLSENSOR"/>
</dbReference>
<dbReference type="InterPro" id="IPR025201">
    <property type="entry name" value="KdpD_TM"/>
</dbReference>
<feature type="transmembrane region" description="Helical" evidence="13">
    <location>
        <begin position="35"/>
        <end position="52"/>
    </location>
</feature>